<dbReference type="SUPFAM" id="SSF52047">
    <property type="entry name" value="RNI-like"/>
    <property type="match status" value="1"/>
</dbReference>
<dbReference type="InterPro" id="IPR013783">
    <property type="entry name" value="Ig-like_fold"/>
</dbReference>
<dbReference type="EMBL" id="GIBP01006327">
    <property type="protein sequence ID" value="NDV35296.1"/>
    <property type="molecule type" value="Transcribed_RNA"/>
</dbReference>
<dbReference type="InterPro" id="IPR032675">
    <property type="entry name" value="LRR_dom_sf"/>
</dbReference>
<dbReference type="GO" id="GO:0005856">
    <property type="term" value="C:cytoskeleton"/>
    <property type="evidence" value="ECO:0007669"/>
    <property type="project" value="UniProtKB-SubCell"/>
</dbReference>
<dbReference type="SMART" id="SM00368">
    <property type="entry name" value="LRR_RI"/>
    <property type="match status" value="4"/>
</dbReference>
<keyword evidence="3" id="KW-0206">Cytoskeleton</keyword>
<dbReference type="AlphaFoldDB" id="A0A6B2LE35"/>
<dbReference type="InterPro" id="IPR052410">
    <property type="entry name" value="DRC5"/>
</dbReference>
<dbReference type="InterPro" id="IPR017868">
    <property type="entry name" value="Filamin/ABP280_repeat-like"/>
</dbReference>
<feature type="repeat" description="Filamin" evidence="4">
    <location>
        <begin position="1"/>
        <end position="95"/>
    </location>
</feature>
<protein>
    <submittedName>
        <fullName evidence="5">Uncharacterized protein</fullName>
    </submittedName>
</protein>
<organism evidence="5">
    <name type="scientific">Arcella intermedia</name>
    <dbReference type="NCBI Taxonomy" id="1963864"/>
    <lineage>
        <taxon>Eukaryota</taxon>
        <taxon>Amoebozoa</taxon>
        <taxon>Tubulinea</taxon>
        <taxon>Elardia</taxon>
        <taxon>Arcellinida</taxon>
        <taxon>Sphaerothecina</taxon>
        <taxon>Arcellidae</taxon>
        <taxon>Arcella</taxon>
    </lineage>
</organism>
<dbReference type="InterPro" id="IPR014756">
    <property type="entry name" value="Ig_E-set"/>
</dbReference>
<dbReference type="Gene3D" id="3.80.10.10">
    <property type="entry name" value="Ribonuclease Inhibitor"/>
    <property type="match status" value="1"/>
</dbReference>
<name>A0A6B2LE35_9EUKA</name>
<evidence type="ECO:0000256" key="4">
    <source>
        <dbReference type="PROSITE-ProRule" id="PRU00087"/>
    </source>
</evidence>
<sequence>MINIKSSKIKTITPYCSVECPVQVQIETFNYKKKYVDTKLSISILSPLKDYVPFELGCENGKTVVSFVPSVGGIFNLHAHYNNLSIANSPHSIIVDSYRVCKGTDIILDCCVKRKPFLIEDIKQIEFKAELDDEGAKLLAGAIERNTTLQHLSLIGNFIGDEGGKALANSLLINSTLESMDLDRNHIGDIGVKYIGIALHTNTSLNYLDICNNSFTDEGAKFISSSLLINTQINYLNLSNNRLSPQLKTTIQHNWKNRSTTLFL</sequence>
<dbReference type="Pfam" id="PF13516">
    <property type="entry name" value="LRR_6"/>
    <property type="match status" value="3"/>
</dbReference>
<dbReference type="PROSITE" id="PS50194">
    <property type="entry name" value="FILAMIN_REPEAT"/>
    <property type="match status" value="1"/>
</dbReference>
<evidence type="ECO:0000256" key="2">
    <source>
        <dbReference type="ARBA" id="ARBA00022490"/>
    </source>
</evidence>
<dbReference type="Gene3D" id="2.60.40.10">
    <property type="entry name" value="Immunoglobulins"/>
    <property type="match status" value="1"/>
</dbReference>
<comment type="subcellular location">
    <subcellularLocation>
        <location evidence="1">Cytoplasm</location>
        <location evidence="1">Cytoskeleton</location>
    </subcellularLocation>
</comment>
<dbReference type="PANTHER" id="PTHR24107">
    <property type="entry name" value="YNEIN REGULATORY COMPLEX SUBUNIT 5"/>
    <property type="match status" value="1"/>
</dbReference>
<dbReference type="PANTHER" id="PTHR24107:SF2">
    <property type="entry name" value="NLR FAMILY CARD DOMAIN CONTAINING 3"/>
    <property type="match status" value="1"/>
</dbReference>
<keyword evidence="2" id="KW-0963">Cytoplasm</keyword>
<dbReference type="InterPro" id="IPR001611">
    <property type="entry name" value="Leu-rich_rpt"/>
</dbReference>
<evidence type="ECO:0000313" key="5">
    <source>
        <dbReference type="EMBL" id="NDV35296.1"/>
    </source>
</evidence>
<accession>A0A6B2LE35</accession>
<reference evidence="5" key="1">
    <citation type="journal article" date="2020" name="J. Eukaryot. Microbiol.">
        <title>De novo Sequencing, Assembly and Annotation of the Transcriptome for the Free-Living Testate Amoeba Arcella intermedia.</title>
        <authorList>
            <person name="Ribeiro G.M."/>
            <person name="Porfirio-Sousa A.L."/>
            <person name="Maurer-Alcala X.X."/>
            <person name="Katz L.A."/>
            <person name="Lahr D.J.G."/>
        </authorList>
    </citation>
    <scope>NUCLEOTIDE SEQUENCE</scope>
</reference>
<evidence type="ECO:0000256" key="1">
    <source>
        <dbReference type="ARBA" id="ARBA00004245"/>
    </source>
</evidence>
<proteinExistence type="predicted"/>
<evidence type="ECO:0000256" key="3">
    <source>
        <dbReference type="ARBA" id="ARBA00023212"/>
    </source>
</evidence>
<dbReference type="SUPFAM" id="SSF81296">
    <property type="entry name" value="E set domains"/>
    <property type="match status" value="1"/>
</dbReference>